<dbReference type="InterPro" id="IPR001906">
    <property type="entry name" value="Terpene_synth_N"/>
</dbReference>
<dbReference type="FunFam" id="1.50.10.130:FF:000001">
    <property type="entry name" value="Isoprene synthase, chloroplastic"/>
    <property type="match status" value="1"/>
</dbReference>
<gene>
    <name evidence="6" type="ORF">M6B38_246010</name>
</gene>
<keyword evidence="2" id="KW-0479">Metal-binding</keyword>
<dbReference type="Pfam" id="PF01397">
    <property type="entry name" value="Terpene_synth"/>
    <property type="match status" value="1"/>
</dbReference>
<dbReference type="AlphaFoldDB" id="A0AAX6DHC4"/>
<evidence type="ECO:0000256" key="3">
    <source>
        <dbReference type="ARBA" id="ARBA00022842"/>
    </source>
</evidence>
<dbReference type="EMBL" id="JANAVB010044619">
    <property type="protein sequence ID" value="KAJ6791192.1"/>
    <property type="molecule type" value="Genomic_DNA"/>
</dbReference>
<dbReference type="InterPro" id="IPR034741">
    <property type="entry name" value="Terpene_cyclase-like_1_C"/>
</dbReference>
<dbReference type="Gene3D" id="1.10.600.10">
    <property type="entry name" value="Farnesyl Diphosphate Synthase"/>
    <property type="match status" value="1"/>
</dbReference>
<evidence type="ECO:0000256" key="2">
    <source>
        <dbReference type="ARBA" id="ARBA00022723"/>
    </source>
</evidence>
<feature type="domain" description="Terpene synthase N-terminal" evidence="4">
    <location>
        <begin position="50"/>
        <end position="220"/>
    </location>
</feature>
<dbReference type="GO" id="GO:0016102">
    <property type="term" value="P:diterpenoid biosynthetic process"/>
    <property type="evidence" value="ECO:0007669"/>
    <property type="project" value="InterPro"/>
</dbReference>
<evidence type="ECO:0000313" key="7">
    <source>
        <dbReference type="Proteomes" id="UP001140949"/>
    </source>
</evidence>
<dbReference type="Proteomes" id="UP001140949">
    <property type="component" value="Unassembled WGS sequence"/>
</dbReference>
<dbReference type="InterPro" id="IPR036965">
    <property type="entry name" value="Terpene_synth_N_sf"/>
</dbReference>
<proteinExistence type="predicted"/>
<dbReference type="Gene3D" id="1.50.10.130">
    <property type="entry name" value="Terpene synthase, N-terminal domain"/>
    <property type="match status" value="1"/>
</dbReference>
<sequence>MFSFCVPVMPSFQLIKTRVVTGPTNTSAKSCTSHKHAIVRRSANYKPNQWDLASIQTLKSDYTEEAYGSLATKLKEEVRLLFDRIEPLAQVRLIHTVKRLGLGYHFEKEINGLLNAMLSSGYHKVVQKNGLEDTAVLFMLLRQHGFMVSEEIFNDFKDDNGCFAESLSQDVKGLLGLYQASYLSFNGDKTLDEVREFTVRHLKVLDSPTSTLAREVSHALDLPSHWSLQRLQVRRYIDMYKIEEGMNSTLLSLAKLDFNMVQHIHQRELINNICWWKSLRHGKSLSFARDRILECFFVAVSVIFQPQFKSCLEWLPKICALIVILDDIYDVHGSFGELEILTGIIDRWETKEIENLPEYMKICFSTICNTVNEIANNIKQDDRSEIVCRLKKMWADLCKSFLREAKWHHTKYMPTFTEYLNNGWISASGPLILSHVEVLSCQEQRKGSLDLLESCQRLVKLSSTVFRLCNDLATSSAELERGDTPTSIQCYMREVGVSEIDAREHISNVILQTWKEMNREFVSCSSHPRPFTDACVNLARMAVSIYNKGDGLGIPDHEMKDYILSLLMKPVSLTEDELILVWDK</sequence>
<protein>
    <submittedName>
        <fullName evidence="6">Terpene synthase 10-like isoform X1</fullName>
    </submittedName>
</protein>
<dbReference type="InterPro" id="IPR044814">
    <property type="entry name" value="Terpene_cyclase_plant_C1"/>
</dbReference>
<dbReference type="SFLD" id="SFLDS00005">
    <property type="entry name" value="Isoprenoid_Synthase_Type_I"/>
    <property type="match status" value="1"/>
</dbReference>
<evidence type="ECO:0000313" key="6">
    <source>
        <dbReference type="EMBL" id="KAJ6791192.1"/>
    </source>
</evidence>
<feature type="domain" description="Terpene synthase metal-binding" evidence="5">
    <location>
        <begin position="277"/>
        <end position="516"/>
    </location>
</feature>
<evidence type="ECO:0000259" key="5">
    <source>
        <dbReference type="Pfam" id="PF03936"/>
    </source>
</evidence>
<organism evidence="6 7">
    <name type="scientific">Iris pallida</name>
    <name type="common">Sweet iris</name>
    <dbReference type="NCBI Taxonomy" id="29817"/>
    <lineage>
        <taxon>Eukaryota</taxon>
        <taxon>Viridiplantae</taxon>
        <taxon>Streptophyta</taxon>
        <taxon>Embryophyta</taxon>
        <taxon>Tracheophyta</taxon>
        <taxon>Spermatophyta</taxon>
        <taxon>Magnoliopsida</taxon>
        <taxon>Liliopsida</taxon>
        <taxon>Asparagales</taxon>
        <taxon>Iridaceae</taxon>
        <taxon>Iridoideae</taxon>
        <taxon>Irideae</taxon>
        <taxon>Iris</taxon>
    </lineage>
</organism>
<dbReference type="InterPro" id="IPR050148">
    <property type="entry name" value="Terpene_synthase-like"/>
</dbReference>
<dbReference type="Pfam" id="PF03936">
    <property type="entry name" value="Terpene_synth_C"/>
    <property type="match status" value="1"/>
</dbReference>
<reference evidence="6" key="1">
    <citation type="journal article" date="2023" name="GigaByte">
        <title>Genome assembly of the bearded iris, Iris pallida Lam.</title>
        <authorList>
            <person name="Bruccoleri R.E."/>
            <person name="Oakeley E.J."/>
            <person name="Faust A.M.E."/>
            <person name="Altorfer M."/>
            <person name="Dessus-Babus S."/>
            <person name="Burckhardt D."/>
            <person name="Oertli M."/>
            <person name="Naumann U."/>
            <person name="Petersen F."/>
            <person name="Wong J."/>
        </authorList>
    </citation>
    <scope>NUCLEOTIDE SEQUENCE</scope>
    <source>
        <strain evidence="6">GSM-AAB239-AS_SAM_17_03QT</strain>
    </source>
</reference>
<comment type="cofactor">
    <cofactor evidence="1">
        <name>Mg(2+)</name>
        <dbReference type="ChEBI" id="CHEBI:18420"/>
    </cofactor>
</comment>
<dbReference type="FunFam" id="1.10.600.10:FF:000007">
    <property type="entry name" value="Isoprene synthase, chloroplastic"/>
    <property type="match status" value="1"/>
</dbReference>
<dbReference type="InterPro" id="IPR008930">
    <property type="entry name" value="Terpenoid_cyclase/PrenylTrfase"/>
</dbReference>
<dbReference type="CDD" id="cd00684">
    <property type="entry name" value="Terpene_cyclase_plant_C1"/>
    <property type="match status" value="1"/>
</dbReference>
<comment type="caution">
    <text evidence="6">The sequence shown here is derived from an EMBL/GenBank/DDBJ whole genome shotgun (WGS) entry which is preliminary data.</text>
</comment>
<dbReference type="InterPro" id="IPR008949">
    <property type="entry name" value="Isoprenoid_synthase_dom_sf"/>
</dbReference>
<dbReference type="SFLD" id="SFLDG01019">
    <property type="entry name" value="Terpene_Cyclase_Like_1_C_Termi"/>
    <property type="match status" value="1"/>
</dbReference>
<dbReference type="PANTHER" id="PTHR31225:SF252">
    <property type="entry name" value="TERPENE SYNTHASE 12-RELATED"/>
    <property type="match status" value="1"/>
</dbReference>
<dbReference type="SUPFAM" id="SSF48576">
    <property type="entry name" value="Terpenoid synthases"/>
    <property type="match status" value="1"/>
</dbReference>
<evidence type="ECO:0000259" key="4">
    <source>
        <dbReference type="Pfam" id="PF01397"/>
    </source>
</evidence>
<dbReference type="GO" id="GO:0000287">
    <property type="term" value="F:magnesium ion binding"/>
    <property type="evidence" value="ECO:0007669"/>
    <property type="project" value="InterPro"/>
</dbReference>
<dbReference type="GO" id="GO:0010333">
    <property type="term" value="F:terpene synthase activity"/>
    <property type="evidence" value="ECO:0007669"/>
    <property type="project" value="InterPro"/>
</dbReference>
<dbReference type="PANTHER" id="PTHR31225">
    <property type="entry name" value="OS04G0344100 PROTEIN-RELATED"/>
    <property type="match status" value="1"/>
</dbReference>
<accession>A0AAX6DHC4</accession>
<dbReference type="InterPro" id="IPR005630">
    <property type="entry name" value="Terpene_synthase_metal-bd"/>
</dbReference>
<name>A0AAX6DHC4_IRIPA</name>
<evidence type="ECO:0000256" key="1">
    <source>
        <dbReference type="ARBA" id="ARBA00001946"/>
    </source>
</evidence>
<keyword evidence="7" id="KW-1185">Reference proteome</keyword>
<keyword evidence="3" id="KW-0460">Magnesium</keyword>
<dbReference type="SUPFAM" id="SSF48239">
    <property type="entry name" value="Terpenoid cyclases/Protein prenyltransferases"/>
    <property type="match status" value="1"/>
</dbReference>
<reference evidence="6" key="2">
    <citation type="submission" date="2023-04" db="EMBL/GenBank/DDBJ databases">
        <authorList>
            <person name="Bruccoleri R.E."/>
            <person name="Oakeley E.J."/>
            <person name="Faust A.-M."/>
            <person name="Dessus-Babus S."/>
            <person name="Altorfer M."/>
            <person name="Burckhardt D."/>
            <person name="Oertli M."/>
            <person name="Naumann U."/>
            <person name="Petersen F."/>
            <person name="Wong J."/>
        </authorList>
    </citation>
    <scope>NUCLEOTIDE SEQUENCE</scope>
    <source>
        <strain evidence="6">GSM-AAB239-AS_SAM_17_03QT</strain>
        <tissue evidence="6">Leaf</tissue>
    </source>
</reference>